<dbReference type="Proteomes" id="UP000236732">
    <property type="component" value="Unassembled WGS sequence"/>
</dbReference>
<name>A0A1H6ELR1_9ACTN</name>
<keyword evidence="2" id="KW-1185">Reference proteome</keyword>
<reference evidence="1 2" key="1">
    <citation type="submission" date="2016-10" db="EMBL/GenBank/DDBJ databases">
        <authorList>
            <person name="de Groot N.N."/>
        </authorList>
    </citation>
    <scope>NUCLEOTIDE SEQUENCE [LARGE SCALE GENOMIC DNA]</scope>
    <source>
        <strain evidence="1 2">CGMCC 4.7037</strain>
    </source>
</reference>
<gene>
    <name evidence="1" type="ORF">SAMN05444920_11140</name>
</gene>
<sequence>MSDQVSHDKYGLGRIIAVEQNLAVLVEFGAETYRIAAPYPKLVKL</sequence>
<evidence type="ECO:0000313" key="1">
    <source>
        <dbReference type="EMBL" id="SEG97734.1"/>
    </source>
</evidence>
<evidence type="ECO:0000313" key="2">
    <source>
        <dbReference type="Proteomes" id="UP000236732"/>
    </source>
</evidence>
<proteinExistence type="predicted"/>
<protein>
    <submittedName>
        <fullName evidence="1">Uncharacterized protein</fullName>
    </submittedName>
</protein>
<dbReference type="EMBL" id="FNVT01000011">
    <property type="protein sequence ID" value="SEG97734.1"/>
    <property type="molecule type" value="Genomic_DNA"/>
</dbReference>
<dbReference type="AlphaFoldDB" id="A0A1H6ELR1"/>
<organism evidence="1 2">
    <name type="scientific">Nonomuraea solani</name>
    <dbReference type="NCBI Taxonomy" id="1144553"/>
    <lineage>
        <taxon>Bacteria</taxon>
        <taxon>Bacillati</taxon>
        <taxon>Actinomycetota</taxon>
        <taxon>Actinomycetes</taxon>
        <taxon>Streptosporangiales</taxon>
        <taxon>Streptosporangiaceae</taxon>
        <taxon>Nonomuraea</taxon>
    </lineage>
</organism>
<accession>A0A1H6ELR1</accession>